<evidence type="ECO:0008006" key="3">
    <source>
        <dbReference type="Google" id="ProtNLM"/>
    </source>
</evidence>
<evidence type="ECO:0000313" key="1">
    <source>
        <dbReference type="EMBL" id="MET3731406.1"/>
    </source>
</evidence>
<name>A0ABV2LS53_9FLAO</name>
<proteinExistence type="predicted"/>
<dbReference type="RefSeq" id="WP_354507641.1">
    <property type="nucleotide sequence ID" value="NZ_JBEPMO010000004.1"/>
</dbReference>
<reference evidence="1 2" key="1">
    <citation type="submission" date="2024-06" db="EMBL/GenBank/DDBJ databases">
        <title>Genomic Encyclopedia of Type Strains, Phase IV (KMG-IV): sequencing the most valuable type-strain genomes for metagenomic binning, comparative biology and taxonomic classification.</title>
        <authorList>
            <person name="Goeker M."/>
        </authorList>
    </citation>
    <scope>NUCLEOTIDE SEQUENCE [LARGE SCALE GENOMIC DNA]</scope>
    <source>
        <strain evidence="1 2">DSM 29388</strain>
    </source>
</reference>
<gene>
    <name evidence="1" type="ORF">ABID46_000975</name>
</gene>
<comment type="caution">
    <text evidence="1">The sequence shown here is derived from an EMBL/GenBank/DDBJ whole genome shotgun (WGS) entry which is preliminary data.</text>
</comment>
<evidence type="ECO:0000313" key="2">
    <source>
        <dbReference type="Proteomes" id="UP001549146"/>
    </source>
</evidence>
<dbReference type="EMBL" id="JBEPMO010000004">
    <property type="protein sequence ID" value="MET3731406.1"/>
    <property type="molecule type" value="Genomic_DNA"/>
</dbReference>
<dbReference type="Proteomes" id="UP001549146">
    <property type="component" value="Unassembled WGS sequence"/>
</dbReference>
<accession>A0ABV2LS53</accession>
<sequence length="199" mass="22767">MKKPNFIESYCRITNVQIICDGELILENSAENISEFLKEIYRLSDANYPKFHKMDLLCKTAFLAVEMMAKKIKIYQTNTAIVLSNRNSSWVSDEKHANSIYSADSMASPAVFVYTLPNIALGEISIRHQLFSENLFLIFDKFSPETLVPYGEMLLQENKADKVLMGWVEVEENHLDAVVYLVGENGKNQHTIENVTNLY</sequence>
<keyword evidence="2" id="KW-1185">Reference proteome</keyword>
<organism evidence="1 2">
    <name type="scientific">Moheibacter stercoris</name>
    <dbReference type="NCBI Taxonomy" id="1628251"/>
    <lineage>
        <taxon>Bacteria</taxon>
        <taxon>Pseudomonadati</taxon>
        <taxon>Bacteroidota</taxon>
        <taxon>Flavobacteriia</taxon>
        <taxon>Flavobacteriales</taxon>
        <taxon>Weeksellaceae</taxon>
        <taxon>Moheibacter</taxon>
    </lineage>
</organism>
<protein>
    <recommendedName>
        <fullName evidence="3">3-oxoacyl-ACP synthase</fullName>
    </recommendedName>
</protein>